<keyword evidence="3" id="KW-1185">Reference proteome</keyword>
<dbReference type="OrthoDB" id="9856300at2"/>
<keyword evidence="1" id="KW-1133">Transmembrane helix</keyword>
<dbReference type="RefSeq" id="WP_151150113.1">
    <property type="nucleotide sequence ID" value="NZ_WAIE01000001.1"/>
</dbReference>
<proteinExistence type="predicted"/>
<keyword evidence="1" id="KW-0472">Membrane</keyword>
<evidence type="ECO:0000313" key="3">
    <source>
        <dbReference type="Proteomes" id="UP000438699"/>
    </source>
</evidence>
<keyword evidence="1" id="KW-0812">Transmembrane</keyword>
<dbReference type="Proteomes" id="UP000438699">
    <property type="component" value="Unassembled WGS sequence"/>
</dbReference>
<feature type="transmembrane region" description="Helical" evidence="1">
    <location>
        <begin position="21"/>
        <end position="43"/>
    </location>
</feature>
<accession>A0A6N6N669</accession>
<organism evidence="2 3">
    <name type="scientific">Pseudodesulfovibrio senegalensis</name>
    <dbReference type="NCBI Taxonomy" id="1721087"/>
    <lineage>
        <taxon>Bacteria</taxon>
        <taxon>Pseudomonadati</taxon>
        <taxon>Thermodesulfobacteriota</taxon>
        <taxon>Desulfovibrionia</taxon>
        <taxon>Desulfovibrionales</taxon>
        <taxon>Desulfovibrionaceae</taxon>
    </lineage>
</organism>
<reference evidence="2 3" key="1">
    <citation type="journal article" date="2017" name="Int. J. Syst. Evol. Microbiol.">
        <title>Desulfovibrio senegalensis sp. nov., a mesophilic sulfate reducer isolated from marine sediment.</title>
        <authorList>
            <person name="Thioye A."/>
            <person name="Gam Z.B.A."/>
            <person name="Mbengue M."/>
            <person name="Cayol J.L."/>
            <person name="Joseph-Bartoli M."/>
            <person name="Toure-Kane C."/>
            <person name="Labat M."/>
        </authorList>
    </citation>
    <scope>NUCLEOTIDE SEQUENCE [LARGE SCALE GENOMIC DNA]</scope>
    <source>
        <strain evidence="2 3">DSM 101509</strain>
    </source>
</reference>
<evidence type="ECO:0000313" key="2">
    <source>
        <dbReference type="EMBL" id="KAB1443740.1"/>
    </source>
</evidence>
<sequence>MHHLDEIIKWVIYRYTGLSKVQITVSIIILTLLTISLLCWLFTEKLKDFGLNFFTELLGVIVTIAVIQNIIDRQKRLNYLPLNIAIYRDIHSFISNFISLWETVYDASVSEERPTQLSEFFCPESFNKMARFDLSKQANVLHKTSWFTHFEDSRVNLEEQCSKLLDKYVTHLDPKVYGYIHSILGNFLDKMKFINNIHKLDIQLEMPRQTYLGVYLFNLQKTDFADINHLINWCETNRTELQTKGQLKLPQVALSTFRMLPPYAAMTDKEIQAQNKRFKDWQEAQNDSPNRHVDNIFT</sequence>
<gene>
    <name evidence="2" type="ORF">F8A88_05755</name>
</gene>
<feature type="transmembrane region" description="Helical" evidence="1">
    <location>
        <begin position="49"/>
        <end position="71"/>
    </location>
</feature>
<name>A0A6N6N669_9BACT</name>
<dbReference type="EMBL" id="WAIE01000001">
    <property type="protein sequence ID" value="KAB1443740.1"/>
    <property type="molecule type" value="Genomic_DNA"/>
</dbReference>
<comment type="caution">
    <text evidence="2">The sequence shown here is derived from an EMBL/GenBank/DDBJ whole genome shotgun (WGS) entry which is preliminary data.</text>
</comment>
<evidence type="ECO:0000256" key="1">
    <source>
        <dbReference type="SAM" id="Phobius"/>
    </source>
</evidence>
<protein>
    <submittedName>
        <fullName evidence="2">Uncharacterized protein</fullName>
    </submittedName>
</protein>
<dbReference type="AlphaFoldDB" id="A0A6N6N669"/>